<feature type="transmembrane region" description="Helical" evidence="2">
    <location>
        <begin position="33"/>
        <end position="54"/>
    </location>
</feature>
<keyword evidence="4" id="KW-1185">Reference proteome</keyword>
<dbReference type="KEGG" id="som:SOMG_03206"/>
<evidence type="ECO:0000256" key="2">
    <source>
        <dbReference type="SAM" id="Phobius"/>
    </source>
</evidence>
<dbReference type="InterPro" id="IPR002208">
    <property type="entry name" value="SecY/SEC61-alpha"/>
</dbReference>
<dbReference type="RefSeq" id="XP_056037674.1">
    <property type="nucleotide sequence ID" value="XM_056181997.1"/>
</dbReference>
<feature type="transmembrane region" description="Helical" evidence="2">
    <location>
        <begin position="362"/>
        <end position="382"/>
    </location>
</feature>
<dbReference type="EMBL" id="CP115612">
    <property type="protein sequence ID" value="WBW73431.1"/>
    <property type="molecule type" value="Genomic_DNA"/>
</dbReference>
<dbReference type="Gene3D" id="1.10.3370.10">
    <property type="entry name" value="SecY subunit domain"/>
    <property type="match status" value="1"/>
</dbReference>
<evidence type="ECO:0000256" key="1">
    <source>
        <dbReference type="RuleBase" id="RU004349"/>
    </source>
</evidence>
<keyword evidence="2" id="KW-0812">Transmembrane</keyword>
<proteinExistence type="inferred from homology"/>
<name>A0AAE9WDW2_9SCHI</name>
<sequence length="474" mass="52938">MSRSRLLNTMKPLGALLPEVEGPQTRYEMIEKLAWMAGCAVIYQVLLNMPVYGVPKREFVDPINIWRVLDGSSASGVLVTGLAPIFFSGFLMQLLAAGRKIAVNFNLISDRVMFQNTQKVFSAFLYLLFSIAYVVSGYYGPVSELGIVLVLIFIVQLFISGIICIYLCEIVEKGYGLGSGPVLLLASHIVSSLFWQILSFSRYQLTEDISQYEGTLVGLVFSLFSYKEKFYALRSILFRTDRLNVFSLLACVGAFVAFIYLLSMRIDISIRSSRVRGFRQNFPLKLFYTSISPFLCIFFFVSHLLVLAYFIHSMFPNSVFTRFLVQYTKNETHPIQQLRLTGGLIYYFVPPLSIWETITCPIHTVVYVVLLFSTSLYLSLAWTKATGSGPRDVLAFFKENQLIMAGFREVSMLRELEKVVPSAARTSALVMSILLLLAGITASTFGLGVVVASALVFASFEVVMGSNPSLANGL</sequence>
<feature type="transmembrane region" description="Helical" evidence="2">
    <location>
        <begin position="175"/>
        <end position="198"/>
    </location>
</feature>
<gene>
    <name evidence="3" type="primary">sec6102</name>
    <name evidence="3" type="ORF">SOMG_03206</name>
</gene>
<accession>A0AAE9WDW2</accession>
<dbReference type="GO" id="GO:0016020">
    <property type="term" value="C:membrane"/>
    <property type="evidence" value="ECO:0007669"/>
    <property type="project" value="InterPro"/>
</dbReference>
<feature type="transmembrane region" description="Helical" evidence="2">
    <location>
        <begin position="74"/>
        <end position="98"/>
    </location>
</feature>
<evidence type="ECO:0000313" key="3">
    <source>
        <dbReference type="EMBL" id="WBW73431.1"/>
    </source>
</evidence>
<feature type="transmembrane region" description="Helical" evidence="2">
    <location>
        <begin position="433"/>
        <end position="460"/>
    </location>
</feature>
<dbReference type="GO" id="GO:0015031">
    <property type="term" value="P:protein transport"/>
    <property type="evidence" value="ECO:0007669"/>
    <property type="project" value="InterPro"/>
</dbReference>
<protein>
    <submittedName>
        <fullName evidence="3">Translocon subunit Sec61-like protein</fullName>
    </submittedName>
</protein>
<dbReference type="Pfam" id="PF00344">
    <property type="entry name" value="SecY"/>
    <property type="match status" value="1"/>
</dbReference>
<organism evidence="3 4">
    <name type="scientific">Schizosaccharomyces osmophilus</name>
    <dbReference type="NCBI Taxonomy" id="2545709"/>
    <lineage>
        <taxon>Eukaryota</taxon>
        <taxon>Fungi</taxon>
        <taxon>Dikarya</taxon>
        <taxon>Ascomycota</taxon>
        <taxon>Taphrinomycotina</taxon>
        <taxon>Schizosaccharomycetes</taxon>
        <taxon>Schizosaccharomycetales</taxon>
        <taxon>Schizosaccharomycetaceae</taxon>
        <taxon>Schizosaccharomyces</taxon>
    </lineage>
</organism>
<feature type="transmembrane region" description="Helical" evidence="2">
    <location>
        <begin position="119"/>
        <end position="139"/>
    </location>
</feature>
<keyword evidence="2" id="KW-1133">Transmembrane helix</keyword>
<dbReference type="AlphaFoldDB" id="A0AAE9WDW2"/>
<keyword evidence="2" id="KW-0472">Membrane</keyword>
<dbReference type="SUPFAM" id="SSF103491">
    <property type="entry name" value="Preprotein translocase SecY subunit"/>
    <property type="match status" value="1"/>
</dbReference>
<feature type="transmembrane region" description="Helical" evidence="2">
    <location>
        <begin position="286"/>
        <end position="311"/>
    </location>
</feature>
<dbReference type="GeneID" id="80876686"/>
<dbReference type="Proteomes" id="UP001212411">
    <property type="component" value="Chromosome 2"/>
</dbReference>
<dbReference type="PANTHER" id="PTHR10906">
    <property type="entry name" value="SECY/SEC61-ALPHA FAMILY MEMBER"/>
    <property type="match status" value="1"/>
</dbReference>
<feature type="transmembrane region" description="Helical" evidence="2">
    <location>
        <begin position="245"/>
        <end position="266"/>
    </location>
</feature>
<comment type="similarity">
    <text evidence="1">Belongs to the SecY/SEC61-alpha family.</text>
</comment>
<dbReference type="PIRSF" id="PIRSF004557">
    <property type="entry name" value="SecY"/>
    <property type="match status" value="1"/>
</dbReference>
<reference evidence="3 4" key="1">
    <citation type="journal article" date="2023" name="G3 (Bethesda)">
        <title>A high-quality reference genome for the fission yeast Schizosaccharomyces osmophilus.</title>
        <authorList>
            <person name="Jia G.S."/>
            <person name="Zhang W.C."/>
            <person name="Liang Y."/>
            <person name="Liu X.H."/>
            <person name="Rhind N."/>
            <person name="Pidoux A."/>
            <person name="Brysch-Herzberg M."/>
            <person name="Du L.L."/>
        </authorList>
    </citation>
    <scope>NUCLEOTIDE SEQUENCE [LARGE SCALE GENOMIC DNA]</scope>
    <source>
        <strain evidence="3 4">CBS 15793</strain>
    </source>
</reference>
<dbReference type="InterPro" id="IPR023201">
    <property type="entry name" value="SecY_dom_sf"/>
</dbReference>
<evidence type="ECO:0000313" key="4">
    <source>
        <dbReference type="Proteomes" id="UP001212411"/>
    </source>
</evidence>
<feature type="transmembrane region" description="Helical" evidence="2">
    <location>
        <begin position="145"/>
        <end position="168"/>
    </location>
</feature>